<sequence>MGIAPKIDVGIMSSDTIEFFFDGGYKGLESSGTLTGGFTAIIVNNNMVVQQNGVTILAGKEIFFEPIDFNISEFELKDVTIGVNFHWEQKENQRFQGALKLIIEQGKITAINILSLEDYLISVISSEMKATSSLELLKSHAIISRSWLIAQIEKQESLVGANKGYESTFESEGEFIRWYDREDHKDFHVCADDHCQRYQGTTRSNKPGVVKAVNQTRGVILSYNGQICDARFSKCCGGVAELFENCWEPVNHPYLTKVIDNPEPPKGFDLNLEVEGNAERWMLNSPDAFCNTNDEEVLKQVLNEYDRTAKDFYRWKVEYTQGELSHLILKRSGYDFGQITDLTPVERGVSGRLIKLKVVGSKKTLIIGKELEIRRWLSESHLYSSAFVVEKKGIENGVPGKFILHGAGWGHGVGLCQIGAAVMGHKGYRYDDILHHYFKDVSLEKRY</sequence>
<dbReference type="GO" id="GO:0030288">
    <property type="term" value="C:outer membrane-bounded periplasmic space"/>
    <property type="evidence" value="ECO:0007669"/>
    <property type="project" value="TreeGrafter"/>
</dbReference>
<feature type="domain" description="Sporulation stage II protein D amidase enhancer LytB N-terminal" evidence="1">
    <location>
        <begin position="105"/>
        <end position="223"/>
    </location>
</feature>
<dbReference type="InterPro" id="IPR013693">
    <property type="entry name" value="SpoIID/LytB_N"/>
</dbReference>
<dbReference type="InterPro" id="IPR013486">
    <property type="entry name" value="SpoIID/LytB"/>
</dbReference>
<gene>
    <name evidence="2" type="ORF">MNBD_BACTEROID01-1101</name>
</gene>
<dbReference type="NCBIfam" id="TIGR02669">
    <property type="entry name" value="SpoIID_LytB"/>
    <property type="match status" value="1"/>
</dbReference>
<dbReference type="EMBL" id="UOEP01000062">
    <property type="protein sequence ID" value="VAW16449.1"/>
    <property type="molecule type" value="Genomic_DNA"/>
</dbReference>
<dbReference type="Pfam" id="PF08486">
    <property type="entry name" value="SpoIID"/>
    <property type="match status" value="1"/>
</dbReference>
<dbReference type="PANTHER" id="PTHR30032:SF4">
    <property type="entry name" value="AMIDASE ENHANCER"/>
    <property type="match status" value="1"/>
</dbReference>
<dbReference type="PANTHER" id="PTHR30032">
    <property type="entry name" value="N-ACETYLMURAMOYL-L-ALANINE AMIDASE-RELATED"/>
    <property type="match status" value="1"/>
</dbReference>
<evidence type="ECO:0000259" key="1">
    <source>
        <dbReference type="Pfam" id="PF08486"/>
    </source>
</evidence>
<reference evidence="2" key="1">
    <citation type="submission" date="2018-06" db="EMBL/GenBank/DDBJ databases">
        <authorList>
            <person name="Zhirakovskaya E."/>
        </authorList>
    </citation>
    <scope>NUCLEOTIDE SEQUENCE</scope>
</reference>
<name>A0A3B0TWC3_9ZZZZ</name>
<dbReference type="AlphaFoldDB" id="A0A3B0TWC3"/>
<evidence type="ECO:0000313" key="2">
    <source>
        <dbReference type="EMBL" id="VAW16449.1"/>
    </source>
</evidence>
<protein>
    <submittedName>
        <fullName evidence="2">Amidase enhancer</fullName>
    </submittedName>
</protein>
<dbReference type="InterPro" id="IPR051922">
    <property type="entry name" value="Bact_Sporulation_Assoc"/>
</dbReference>
<accession>A0A3B0TWC3</accession>
<organism evidence="2">
    <name type="scientific">hydrothermal vent metagenome</name>
    <dbReference type="NCBI Taxonomy" id="652676"/>
    <lineage>
        <taxon>unclassified sequences</taxon>
        <taxon>metagenomes</taxon>
        <taxon>ecological metagenomes</taxon>
    </lineage>
</organism>
<dbReference type="GO" id="GO:0030435">
    <property type="term" value="P:sporulation resulting in formation of a cellular spore"/>
    <property type="evidence" value="ECO:0007669"/>
    <property type="project" value="InterPro"/>
</dbReference>
<proteinExistence type="predicted"/>